<feature type="disulfide bond" evidence="5">
    <location>
        <begin position="924"/>
        <end position="933"/>
    </location>
</feature>
<evidence type="ECO:0000256" key="2">
    <source>
        <dbReference type="ARBA" id="ARBA00022737"/>
    </source>
</evidence>
<keyword evidence="6" id="KW-0812">Transmembrane</keyword>
<keyword evidence="2" id="KW-0677">Repeat</keyword>
<feature type="domain" description="EGF-like" evidence="8">
    <location>
        <begin position="791"/>
        <end position="826"/>
    </location>
</feature>
<comment type="caution">
    <text evidence="9">The sequence shown here is derived from an EMBL/GenBank/DDBJ whole genome shotgun (WGS) entry which is preliminary data.</text>
</comment>
<dbReference type="InterPro" id="IPR013032">
    <property type="entry name" value="EGF-like_CS"/>
</dbReference>
<feature type="non-terminal residue" evidence="9">
    <location>
        <position position="1122"/>
    </location>
</feature>
<dbReference type="EMBL" id="CAXKWB010007529">
    <property type="protein sequence ID" value="CAL4087623.1"/>
    <property type="molecule type" value="Genomic_DNA"/>
</dbReference>
<dbReference type="Gene3D" id="2.60.120.290">
    <property type="entry name" value="Spermadhesin, CUB domain"/>
    <property type="match status" value="3"/>
</dbReference>
<evidence type="ECO:0000313" key="9">
    <source>
        <dbReference type="EMBL" id="CAL4087623.1"/>
    </source>
</evidence>
<dbReference type="PROSITE" id="PS01180">
    <property type="entry name" value="CUB"/>
    <property type="match status" value="3"/>
</dbReference>
<dbReference type="InterPro" id="IPR000742">
    <property type="entry name" value="EGF"/>
</dbReference>
<dbReference type="CDD" id="cd00054">
    <property type="entry name" value="EGF_CA"/>
    <property type="match status" value="3"/>
</dbReference>
<keyword evidence="6" id="KW-1133">Transmembrane helix</keyword>
<dbReference type="CDD" id="cd00041">
    <property type="entry name" value="CUB"/>
    <property type="match status" value="3"/>
</dbReference>
<dbReference type="PANTHER" id="PTHR24251">
    <property type="entry name" value="OVOCHYMASE-RELATED"/>
    <property type="match status" value="1"/>
</dbReference>
<dbReference type="PROSITE" id="PS00022">
    <property type="entry name" value="EGF_1"/>
    <property type="match status" value="4"/>
</dbReference>
<feature type="domain" description="EGF-like" evidence="8">
    <location>
        <begin position="827"/>
        <end position="862"/>
    </location>
</feature>
<feature type="domain" description="EGF-like" evidence="8">
    <location>
        <begin position="1006"/>
        <end position="1042"/>
    </location>
</feature>
<dbReference type="InterPro" id="IPR009030">
    <property type="entry name" value="Growth_fac_rcpt_cys_sf"/>
</dbReference>
<dbReference type="SMART" id="SM00042">
    <property type="entry name" value="CUB"/>
    <property type="match status" value="3"/>
</dbReference>
<evidence type="ECO:0000256" key="5">
    <source>
        <dbReference type="PROSITE-ProRule" id="PRU00076"/>
    </source>
</evidence>
<feature type="disulfide bond" evidence="5">
    <location>
        <begin position="960"/>
        <end position="969"/>
    </location>
</feature>
<evidence type="ECO:0000313" key="10">
    <source>
        <dbReference type="Proteomes" id="UP001497623"/>
    </source>
</evidence>
<dbReference type="Gene3D" id="2.10.25.10">
    <property type="entry name" value="Laminin"/>
    <property type="match status" value="5"/>
</dbReference>
<dbReference type="InterPro" id="IPR035914">
    <property type="entry name" value="Sperma_CUB_dom_sf"/>
</dbReference>
<dbReference type="PROSITE" id="PS50026">
    <property type="entry name" value="EGF_3"/>
    <property type="match status" value="6"/>
</dbReference>
<gene>
    <name evidence="9" type="ORF">MNOR_LOCUS13269</name>
</gene>
<evidence type="ECO:0000256" key="1">
    <source>
        <dbReference type="ARBA" id="ARBA00022536"/>
    </source>
</evidence>
<comment type="caution">
    <text evidence="5">Lacks conserved residue(s) required for the propagation of feature annotation.</text>
</comment>
<feature type="domain" description="EGF-like" evidence="8">
    <location>
        <begin position="935"/>
        <end position="970"/>
    </location>
</feature>
<dbReference type="PANTHER" id="PTHR24251:SF37">
    <property type="entry name" value="CUB DOMAIN-CONTAINING PROTEIN"/>
    <property type="match status" value="1"/>
</dbReference>
<keyword evidence="1 5" id="KW-0245">EGF-like domain</keyword>
<keyword evidence="6" id="KW-0472">Membrane</keyword>
<feature type="domain" description="EGF-like" evidence="8">
    <location>
        <begin position="754"/>
        <end position="790"/>
    </location>
</feature>
<dbReference type="InterPro" id="IPR000859">
    <property type="entry name" value="CUB_dom"/>
</dbReference>
<dbReference type="Pfam" id="PF00431">
    <property type="entry name" value="CUB"/>
    <property type="match status" value="3"/>
</dbReference>
<dbReference type="SMART" id="SM00181">
    <property type="entry name" value="EGF"/>
    <property type="match status" value="8"/>
</dbReference>
<dbReference type="SMART" id="SM00286">
    <property type="entry name" value="PTI"/>
    <property type="match status" value="8"/>
</dbReference>
<reference evidence="9 10" key="1">
    <citation type="submission" date="2024-05" db="EMBL/GenBank/DDBJ databases">
        <authorList>
            <person name="Wallberg A."/>
        </authorList>
    </citation>
    <scope>NUCLEOTIDE SEQUENCE [LARGE SCALE GENOMIC DNA]</scope>
</reference>
<sequence>MMRCKKALRDLNIISGLVRNYKRIFRPGNSLELQQLAGGVAATLASGEVSAGTHCPSGFLCAYFKIRHQYYGGGKTLKEHIANTQCMDCHKQAYAAHIFINSLKEKRHLWSNEIVPIVRNTLAFFGPIFANEVSVTRALLTAIIQVHLFFGGLILHLAYERCQYVYMCRLQDSSQVLWTSSPRASRSRLAIFDAISTPAGKGLNTKIAIRLRLALGNDVQRTCDESGSGLGGICVFEFCMTFDKCILMAFPQNVVAIVFDVFRELCQKEVDINKGNLKSLFFPNNFIMHNTYMQWKMDATQLSNSQLVWNVKGYTGNYAGLLELRKGSTHPSEVIYTIPMTTRNTIITTESSELSFTYNTSSYSSYSSFEITWNIEKCPIELNATEGILQSHGYPIEFRSYNYECGWIISPDLPQNAKIMVNFKDFSINNPDIYMEIRDGPNNSAPLIQKLSGRSLKIPRIFSSGEQLYLKFTSNNDTGISSKFKILWSVEMCHIDLESSKGVIRSPEYPNMYPLNLNFSWTITTYSYTKIRIRFLAFDTYNINNFLEIRGGTNGSSTLIKKLYGRNQTVQDLLYPGNTLFLEFRTGNSTVCTPIYTRFLDEGQVCKGFEISWEIVYGDKFTSPLGVLHSPGFPLQYPDNFLCTWTITSLANARIRLTFSIFDTEYFVDNLEIRNGVTSSSPLITRLSGENLTLSDMVSPGSELFLRFTTDHSHAFRGFQISWSEESTQNQVEGSAVAVVVPTISSVKQKPTKVSLGCLGGCPNDAECLHIRDNIYKCLCKEGYVGPNCQPTCKIRGCPENAECVLDVNQEFTCQCLPGYTGATCQAICQVATCPLNSHCLLTNNKQYSCLCNEGYAGTTCQATCLLSGCPENAECVLNMNSQYECSCKDGFTGPTCKPTCLSSGCPENAECIINMNSQYECACKEGFTGKNCDSTCLLSGCPENAECVLNMNSQYECSCKGGFIGPTCSSICETVTCPQNSQCHPTEINQYQCVCNDGYAGPDCRSTCLSSGCPENAVCVLDMNSQYECMCKEGHTGHRCQHINVGQGDISSEGMLIKSIGKAQGVLPYSVGQTPNNFNSSAFVALQVLVILLMATLVGLAVYVIYHNKNSKKRLPYIAGD</sequence>
<protein>
    <recommendedName>
        <fullName evidence="11">Cubilin</fullName>
    </recommendedName>
</protein>
<feature type="disulfide bond" evidence="5">
    <location>
        <begin position="780"/>
        <end position="789"/>
    </location>
</feature>
<evidence type="ECO:0000256" key="3">
    <source>
        <dbReference type="ARBA" id="ARBA00023157"/>
    </source>
</evidence>
<dbReference type="Proteomes" id="UP001497623">
    <property type="component" value="Unassembled WGS sequence"/>
</dbReference>
<keyword evidence="3 5" id="KW-1015">Disulfide bond</keyword>
<feature type="disulfide bond" evidence="5">
    <location>
        <begin position="1032"/>
        <end position="1041"/>
    </location>
</feature>
<feature type="domain" description="EGF-like" evidence="8">
    <location>
        <begin position="898"/>
        <end position="934"/>
    </location>
</feature>
<feature type="disulfide bond" evidence="5">
    <location>
        <begin position="816"/>
        <end position="825"/>
    </location>
</feature>
<keyword evidence="10" id="KW-1185">Reference proteome</keyword>
<accession>A0AAV2QI07</accession>
<dbReference type="SUPFAM" id="SSF57184">
    <property type="entry name" value="Growth factor receptor domain"/>
    <property type="match status" value="1"/>
</dbReference>
<feature type="disulfide bond" evidence="5">
    <location>
        <begin position="758"/>
        <end position="768"/>
    </location>
</feature>
<dbReference type="AlphaFoldDB" id="A0AAV2QI07"/>
<organism evidence="9 10">
    <name type="scientific">Meganyctiphanes norvegica</name>
    <name type="common">Northern krill</name>
    <name type="synonym">Thysanopoda norvegica</name>
    <dbReference type="NCBI Taxonomy" id="48144"/>
    <lineage>
        <taxon>Eukaryota</taxon>
        <taxon>Metazoa</taxon>
        <taxon>Ecdysozoa</taxon>
        <taxon>Arthropoda</taxon>
        <taxon>Crustacea</taxon>
        <taxon>Multicrustacea</taxon>
        <taxon>Malacostraca</taxon>
        <taxon>Eumalacostraca</taxon>
        <taxon>Eucarida</taxon>
        <taxon>Euphausiacea</taxon>
        <taxon>Euphausiidae</taxon>
        <taxon>Meganyctiphanes</taxon>
    </lineage>
</organism>
<dbReference type="Pfam" id="PF12661">
    <property type="entry name" value="hEGF"/>
    <property type="match status" value="1"/>
</dbReference>
<feature type="disulfide bond" evidence="4">
    <location>
        <begin position="378"/>
        <end position="405"/>
    </location>
</feature>
<evidence type="ECO:0000256" key="4">
    <source>
        <dbReference type="PROSITE-ProRule" id="PRU00059"/>
    </source>
</evidence>
<feature type="domain" description="CUB" evidence="7">
    <location>
        <begin position="378"/>
        <end position="491"/>
    </location>
</feature>
<evidence type="ECO:0000256" key="6">
    <source>
        <dbReference type="SAM" id="Phobius"/>
    </source>
</evidence>
<name>A0AAV2QI07_MEGNR</name>
<evidence type="ECO:0008006" key="11">
    <source>
        <dbReference type="Google" id="ProtNLM"/>
    </source>
</evidence>
<proteinExistence type="predicted"/>
<dbReference type="SUPFAM" id="SSF49854">
    <property type="entry name" value="Spermadhesin, CUB domain"/>
    <property type="match status" value="3"/>
</dbReference>
<feature type="domain" description="CUB" evidence="7">
    <location>
        <begin position="617"/>
        <end position="726"/>
    </location>
</feature>
<evidence type="ECO:0000259" key="7">
    <source>
        <dbReference type="PROSITE" id="PS01180"/>
    </source>
</evidence>
<feature type="domain" description="CUB" evidence="7">
    <location>
        <begin position="493"/>
        <end position="616"/>
    </location>
</feature>
<dbReference type="SUPFAM" id="SSF57196">
    <property type="entry name" value="EGF/Laminin"/>
    <property type="match status" value="1"/>
</dbReference>
<evidence type="ECO:0000259" key="8">
    <source>
        <dbReference type="PROSITE" id="PS50026"/>
    </source>
</evidence>
<feature type="transmembrane region" description="Helical" evidence="6">
    <location>
        <begin position="1084"/>
        <end position="1107"/>
    </location>
</feature>
<feature type="disulfide bond" evidence="5">
    <location>
        <begin position="852"/>
        <end position="861"/>
    </location>
</feature>